<dbReference type="STRING" id="460384.SAMN05216313_103217"/>
<evidence type="ECO:0000256" key="4">
    <source>
        <dbReference type="RuleBase" id="RU362028"/>
    </source>
</evidence>
<evidence type="ECO:0000313" key="7">
    <source>
        <dbReference type="EMBL" id="SET24379.1"/>
    </source>
</evidence>
<evidence type="ECO:0000259" key="6">
    <source>
        <dbReference type="Pfam" id="PF00849"/>
    </source>
</evidence>
<dbReference type="InterPro" id="IPR050188">
    <property type="entry name" value="RluA_PseudoU_synthase"/>
</dbReference>
<dbReference type="GO" id="GO:0000455">
    <property type="term" value="P:enzyme-directed rRNA pseudouridine synthesis"/>
    <property type="evidence" value="ECO:0007669"/>
    <property type="project" value="TreeGrafter"/>
</dbReference>
<proteinExistence type="inferred from homology"/>
<evidence type="ECO:0000256" key="2">
    <source>
        <dbReference type="ARBA" id="ARBA00010876"/>
    </source>
</evidence>
<protein>
    <recommendedName>
        <fullName evidence="4">Pseudouridine synthase</fullName>
        <ecNumber evidence="4">5.4.99.-</ecNumber>
    </recommendedName>
</protein>
<feature type="region of interest" description="Disordered" evidence="5">
    <location>
        <begin position="312"/>
        <end position="342"/>
    </location>
</feature>
<feature type="active site" evidence="3">
    <location>
        <position position="137"/>
    </location>
</feature>
<evidence type="ECO:0000256" key="1">
    <source>
        <dbReference type="ARBA" id="ARBA00000073"/>
    </source>
</evidence>
<dbReference type="NCBIfam" id="TIGR00005">
    <property type="entry name" value="rluA_subfam"/>
    <property type="match status" value="1"/>
</dbReference>
<dbReference type="EC" id="5.4.99.-" evidence="4"/>
<dbReference type="GO" id="GO:0003723">
    <property type="term" value="F:RNA binding"/>
    <property type="evidence" value="ECO:0007669"/>
    <property type="project" value="InterPro"/>
</dbReference>
<evidence type="ECO:0000313" key="8">
    <source>
        <dbReference type="Proteomes" id="UP000198508"/>
    </source>
</evidence>
<dbReference type="GO" id="GO:0009982">
    <property type="term" value="F:pseudouridine synthase activity"/>
    <property type="evidence" value="ECO:0007669"/>
    <property type="project" value="InterPro"/>
</dbReference>
<comment type="catalytic activity">
    <reaction evidence="1 4">
        <text>a uridine in RNA = a pseudouridine in RNA</text>
        <dbReference type="Rhea" id="RHEA:48348"/>
        <dbReference type="Rhea" id="RHEA-COMP:12068"/>
        <dbReference type="Rhea" id="RHEA-COMP:12069"/>
        <dbReference type="ChEBI" id="CHEBI:65314"/>
        <dbReference type="ChEBI" id="CHEBI:65315"/>
    </reaction>
</comment>
<dbReference type="InterPro" id="IPR006225">
    <property type="entry name" value="PsdUridine_synth_RluC/D"/>
</dbReference>
<name>A0A1I0CXI3_9FIRM</name>
<dbReference type="PANTHER" id="PTHR21600:SF35">
    <property type="entry name" value="PSEUDOURIDINE SYNTHASE"/>
    <property type="match status" value="1"/>
</dbReference>
<dbReference type="Gene3D" id="3.30.2350.10">
    <property type="entry name" value="Pseudouridine synthase"/>
    <property type="match status" value="1"/>
</dbReference>
<comment type="similarity">
    <text evidence="2 4">Belongs to the pseudouridine synthase RluA family.</text>
</comment>
<dbReference type="InterPro" id="IPR020103">
    <property type="entry name" value="PsdUridine_synth_cat_dom_sf"/>
</dbReference>
<dbReference type="PANTHER" id="PTHR21600">
    <property type="entry name" value="MITOCHONDRIAL RNA PSEUDOURIDINE SYNTHASE"/>
    <property type="match status" value="1"/>
</dbReference>
<organism evidence="7 8">
    <name type="scientific">Enterocloster lavalensis</name>
    <dbReference type="NCBI Taxonomy" id="460384"/>
    <lineage>
        <taxon>Bacteria</taxon>
        <taxon>Bacillati</taxon>
        <taxon>Bacillota</taxon>
        <taxon>Clostridia</taxon>
        <taxon>Lachnospirales</taxon>
        <taxon>Lachnospiraceae</taxon>
        <taxon>Enterocloster</taxon>
    </lineage>
</organism>
<keyword evidence="4" id="KW-0413">Isomerase</keyword>
<dbReference type="AlphaFoldDB" id="A0A1I0CXI3"/>
<evidence type="ECO:0000256" key="5">
    <source>
        <dbReference type="SAM" id="MobiDB-lite"/>
    </source>
</evidence>
<feature type="domain" description="Pseudouridine synthase RsuA/RluA-like" evidence="6">
    <location>
        <begin position="90"/>
        <end position="243"/>
    </location>
</feature>
<keyword evidence="8" id="KW-1185">Reference proteome</keyword>
<dbReference type="Proteomes" id="UP000198508">
    <property type="component" value="Unassembled WGS sequence"/>
</dbReference>
<comment type="function">
    <text evidence="4">Responsible for synthesis of pseudouridine from uracil.</text>
</comment>
<dbReference type="GO" id="GO:0140098">
    <property type="term" value="F:catalytic activity, acting on RNA"/>
    <property type="evidence" value="ECO:0007669"/>
    <property type="project" value="UniProtKB-ARBA"/>
</dbReference>
<sequence>MIKRVLTYTIPADQGGRTVEEYLRGLGYSHRLVVHLKQTPGGILAGGESVFSTYRLHPGQVLTVTLTEEEPSRNIPPAELPLTIVYEDADILVVNKEAGIPVHPSQGHHGNTLANAVAHYYALRGEPFVYRAVSRLDRDTSGLLVLAKHMLSACSLAGQMEDRRIRRRYLAFVRGLTPDSGTVTAPIGRAPGSVIQRCVDLEQGEPACTHYSRLLYNQKMDLSLISLSLETGRTHQIRVHMASVGHPLPGDFLYCPDYRSINRQPLHSWRLEFCHPVTGKPMEFTAPLPQDMAALLPEGAEETAIWLGAGQARPEGTREALSPAPGGCAPLTPSAAPLDSDS</sequence>
<dbReference type="SUPFAM" id="SSF55120">
    <property type="entry name" value="Pseudouridine synthase"/>
    <property type="match status" value="1"/>
</dbReference>
<gene>
    <name evidence="7" type="ORF">SAMN05216313_103217</name>
</gene>
<dbReference type="CDD" id="cd02869">
    <property type="entry name" value="PseudoU_synth_RluA_like"/>
    <property type="match status" value="1"/>
</dbReference>
<evidence type="ECO:0000256" key="3">
    <source>
        <dbReference type="PIRSR" id="PIRSR606225-1"/>
    </source>
</evidence>
<dbReference type="Pfam" id="PF00849">
    <property type="entry name" value="PseudoU_synth_2"/>
    <property type="match status" value="1"/>
</dbReference>
<dbReference type="InterPro" id="IPR006145">
    <property type="entry name" value="PsdUridine_synth_RsuA/RluA"/>
</dbReference>
<dbReference type="RefSeq" id="WP_092361140.1">
    <property type="nucleotide sequence ID" value="NZ_DAINWJ010000001.1"/>
</dbReference>
<reference evidence="8" key="1">
    <citation type="submission" date="2016-10" db="EMBL/GenBank/DDBJ databases">
        <authorList>
            <person name="Varghese N."/>
            <person name="Submissions S."/>
        </authorList>
    </citation>
    <scope>NUCLEOTIDE SEQUENCE [LARGE SCALE GENOMIC DNA]</scope>
    <source>
        <strain evidence="8">NLAE-zl-G277</strain>
    </source>
</reference>
<dbReference type="EMBL" id="FOIM01000003">
    <property type="protein sequence ID" value="SET24379.1"/>
    <property type="molecule type" value="Genomic_DNA"/>
</dbReference>
<accession>A0A1I0CXI3</accession>